<dbReference type="AlphaFoldDB" id="A0A3L6QV58"/>
<dbReference type="STRING" id="4540.A0A3L6QV58"/>
<protein>
    <submittedName>
        <fullName evidence="2">Uncharacterized protein</fullName>
    </submittedName>
</protein>
<keyword evidence="3" id="KW-1185">Reference proteome</keyword>
<dbReference type="EMBL" id="PQIB02000011">
    <property type="protein sequence ID" value="RLM87449.1"/>
    <property type="molecule type" value="Genomic_DNA"/>
</dbReference>
<evidence type="ECO:0000313" key="3">
    <source>
        <dbReference type="Proteomes" id="UP000275267"/>
    </source>
</evidence>
<proteinExistence type="predicted"/>
<gene>
    <name evidence="2" type="ORF">C2845_PM04G29860</name>
</gene>
<accession>A0A3L6QV58</accession>
<organism evidence="2 3">
    <name type="scientific">Panicum miliaceum</name>
    <name type="common">Proso millet</name>
    <name type="synonym">Broomcorn millet</name>
    <dbReference type="NCBI Taxonomy" id="4540"/>
    <lineage>
        <taxon>Eukaryota</taxon>
        <taxon>Viridiplantae</taxon>
        <taxon>Streptophyta</taxon>
        <taxon>Embryophyta</taxon>
        <taxon>Tracheophyta</taxon>
        <taxon>Spermatophyta</taxon>
        <taxon>Magnoliopsida</taxon>
        <taxon>Liliopsida</taxon>
        <taxon>Poales</taxon>
        <taxon>Poaceae</taxon>
        <taxon>PACMAD clade</taxon>
        <taxon>Panicoideae</taxon>
        <taxon>Panicodae</taxon>
        <taxon>Paniceae</taxon>
        <taxon>Panicinae</taxon>
        <taxon>Panicum</taxon>
        <taxon>Panicum sect. Panicum</taxon>
    </lineage>
</organism>
<reference evidence="3" key="1">
    <citation type="journal article" date="2019" name="Nat. Commun.">
        <title>The genome of broomcorn millet.</title>
        <authorList>
            <person name="Zou C."/>
            <person name="Miki D."/>
            <person name="Li D."/>
            <person name="Tang Q."/>
            <person name="Xiao L."/>
            <person name="Rajput S."/>
            <person name="Deng P."/>
            <person name="Jia W."/>
            <person name="Huang R."/>
            <person name="Zhang M."/>
            <person name="Sun Y."/>
            <person name="Hu J."/>
            <person name="Fu X."/>
            <person name="Schnable P.S."/>
            <person name="Li F."/>
            <person name="Zhang H."/>
            <person name="Feng B."/>
            <person name="Zhu X."/>
            <person name="Liu R."/>
            <person name="Schnable J.C."/>
            <person name="Zhu J.-K."/>
            <person name="Zhang H."/>
        </authorList>
    </citation>
    <scope>NUCLEOTIDE SEQUENCE [LARGE SCALE GENOMIC DNA]</scope>
</reference>
<comment type="caution">
    <text evidence="2">The sequence shown here is derived from an EMBL/GenBank/DDBJ whole genome shotgun (WGS) entry which is preliminary data.</text>
</comment>
<evidence type="ECO:0000256" key="1">
    <source>
        <dbReference type="SAM" id="MobiDB-lite"/>
    </source>
</evidence>
<feature type="region of interest" description="Disordered" evidence="1">
    <location>
        <begin position="1"/>
        <end position="38"/>
    </location>
</feature>
<name>A0A3L6QV58_PANMI</name>
<dbReference type="Proteomes" id="UP000275267">
    <property type="component" value="Unassembled WGS sequence"/>
</dbReference>
<evidence type="ECO:0000313" key="2">
    <source>
        <dbReference type="EMBL" id="RLM87449.1"/>
    </source>
</evidence>
<sequence length="112" mass="11395">MPGPLVGRSEHAVASAAGPPAEPAHHPLALGRQAADLPPATTLMSQSDLERDGRRRDTEDLVEVSGAGLAGDRTAAVHFAAGIGTVAVAKPGDARWTAVDRGRDLSPSPAMS</sequence>